<feature type="compositionally biased region" description="Acidic residues" evidence="2">
    <location>
        <begin position="261"/>
        <end position="270"/>
    </location>
</feature>
<dbReference type="EMBL" id="JAZGUE010000005">
    <property type="protein sequence ID" value="KAL2266045.1"/>
    <property type="molecule type" value="Genomic_DNA"/>
</dbReference>
<proteinExistence type="predicted"/>
<feature type="compositionally biased region" description="Basic and acidic residues" evidence="2">
    <location>
        <begin position="175"/>
        <end position="198"/>
    </location>
</feature>
<dbReference type="PANTHER" id="PTHR23325:SF1">
    <property type="entry name" value="SERUM RESPONSE FACTOR-BINDING PROTEIN 1"/>
    <property type="match status" value="1"/>
</dbReference>
<keyword evidence="5" id="KW-1185">Reference proteome</keyword>
<evidence type="ECO:0000313" key="4">
    <source>
        <dbReference type="EMBL" id="KAL2266045.1"/>
    </source>
</evidence>
<feature type="compositionally biased region" description="Basic and acidic residues" evidence="2">
    <location>
        <begin position="205"/>
        <end position="225"/>
    </location>
</feature>
<feature type="compositionally biased region" description="Gly residues" evidence="2">
    <location>
        <begin position="482"/>
        <end position="500"/>
    </location>
</feature>
<dbReference type="InterPro" id="IPR015158">
    <property type="entry name" value="Bud22_dom"/>
</dbReference>
<feature type="region of interest" description="Disordered" evidence="2">
    <location>
        <begin position="142"/>
        <end position="387"/>
    </location>
</feature>
<feature type="compositionally biased region" description="Acidic residues" evidence="2">
    <location>
        <begin position="291"/>
        <end position="315"/>
    </location>
</feature>
<dbReference type="Pfam" id="PF09073">
    <property type="entry name" value="BUD22"/>
    <property type="match status" value="2"/>
</dbReference>
<feature type="domain" description="Bud22" evidence="3">
    <location>
        <begin position="19"/>
        <end position="269"/>
    </location>
</feature>
<feature type="compositionally biased region" description="Acidic residues" evidence="2">
    <location>
        <begin position="343"/>
        <end position="359"/>
    </location>
</feature>
<dbReference type="Proteomes" id="UP001600064">
    <property type="component" value="Unassembled WGS sequence"/>
</dbReference>
<gene>
    <name evidence="4" type="ORF">VTJ83DRAFT_5397</name>
</gene>
<dbReference type="PANTHER" id="PTHR23325">
    <property type="entry name" value="SERUM RESPONSE FACTOR-BINDING"/>
    <property type="match status" value="1"/>
</dbReference>
<feature type="compositionally biased region" description="Acidic residues" evidence="2">
    <location>
        <begin position="226"/>
        <end position="247"/>
    </location>
</feature>
<keyword evidence="1" id="KW-0175">Coiled coil</keyword>
<sequence>MPKRKRDSPSLDELFARHRVDVFHALKTAKGHERQRQSKRLSDKRTDPAKRARIENEIVVLKSLDLQQTAHAHLCSSLLRLKPVAALPQDRLPEALRVGVPKPELTEEERAALHNVTSSLYNRPEVKKVVEKAVEEMCRAMGVEAPKKGGRADGERKKDKKGKPEDEGNGSADSGGKEKREQKPKTDDKADAVAESAKKDKKSKAKDGADDAARSGKEKHSKAEAREDEGDDERDESADEIDEEEEEKAVSELEKLLGLGSDEEEDSDEEVLVKGRPRKPSSKELDPMEITTEEEDDESEEDDEDGEIGDEDESSEGGGQLTKEEESSDSFFDFSAAENETSSGEEDQSSQSDQDDSDSDSSSSASRSPPAKKPKKEGKKEGKKENVWALPTLMAGYISGSESASEIDDAPARKNRRGQRARQAIWEKKYGEKAKHLQKQARDAGWDLKRGAVEPGAKPWKQGIRNPLLDKGKNKGAAAEGGDSGPTGGNAKGRGHGPAGRRGPQAGKDSKPNQSHQGPPKKAPAPRARDDTGPLHPSWEAKRKAKEKMLTAPFQGKKITFD</sequence>
<protein>
    <recommendedName>
        <fullName evidence="3">Bud22 domain-containing protein</fullName>
    </recommendedName>
</protein>
<evidence type="ECO:0000256" key="2">
    <source>
        <dbReference type="SAM" id="MobiDB-lite"/>
    </source>
</evidence>
<dbReference type="RefSeq" id="XP_070864772.1">
    <property type="nucleotide sequence ID" value="XM_071011992.1"/>
</dbReference>
<feature type="region of interest" description="Disordered" evidence="2">
    <location>
        <begin position="26"/>
        <end position="49"/>
    </location>
</feature>
<name>A0ABR4D6T1_9PEZI</name>
<feature type="region of interest" description="Disordered" evidence="2">
    <location>
        <begin position="401"/>
        <end position="562"/>
    </location>
</feature>
<dbReference type="InterPro" id="IPR037393">
    <property type="entry name" value="Bud22/SRFB1"/>
</dbReference>
<evidence type="ECO:0000259" key="3">
    <source>
        <dbReference type="Pfam" id="PF09073"/>
    </source>
</evidence>
<feature type="compositionally biased region" description="Low complexity" evidence="2">
    <location>
        <begin position="360"/>
        <end position="369"/>
    </location>
</feature>
<evidence type="ECO:0000313" key="5">
    <source>
        <dbReference type="Proteomes" id="UP001600064"/>
    </source>
</evidence>
<reference evidence="4 5" key="1">
    <citation type="journal article" date="2024" name="Commun. Biol.">
        <title>Comparative genomic analysis of thermophilic fungi reveals convergent evolutionary adaptations and gene losses.</title>
        <authorList>
            <person name="Steindorff A.S."/>
            <person name="Aguilar-Pontes M.V."/>
            <person name="Robinson A.J."/>
            <person name="Andreopoulos B."/>
            <person name="LaButti K."/>
            <person name="Kuo A."/>
            <person name="Mondo S."/>
            <person name="Riley R."/>
            <person name="Otillar R."/>
            <person name="Haridas S."/>
            <person name="Lipzen A."/>
            <person name="Grimwood J."/>
            <person name="Schmutz J."/>
            <person name="Clum A."/>
            <person name="Reid I.D."/>
            <person name="Moisan M.C."/>
            <person name="Butler G."/>
            <person name="Nguyen T.T.M."/>
            <person name="Dewar K."/>
            <person name="Conant G."/>
            <person name="Drula E."/>
            <person name="Henrissat B."/>
            <person name="Hansel C."/>
            <person name="Singer S."/>
            <person name="Hutchinson M.I."/>
            <person name="de Vries R.P."/>
            <person name="Natvig D.O."/>
            <person name="Powell A.J."/>
            <person name="Tsang A."/>
            <person name="Grigoriev I.V."/>
        </authorList>
    </citation>
    <scope>NUCLEOTIDE SEQUENCE [LARGE SCALE GENOMIC DNA]</scope>
    <source>
        <strain evidence="4 5">ATCC 22073</strain>
    </source>
</reference>
<comment type="caution">
    <text evidence="4">The sequence shown here is derived from an EMBL/GenBank/DDBJ whole genome shotgun (WGS) entry which is preliminary data.</text>
</comment>
<feature type="compositionally biased region" description="Basic and acidic residues" evidence="2">
    <location>
        <begin position="425"/>
        <end position="452"/>
    </location>
</feature>
<dbReference type="GeneID" id="98126636"/>
<feature type="compositionally biased region" description="Basic and acidic residues" evidence="2">
    <location>
        <begin position="145"/>
        <end position="166"/>
    </location>
</feature>
<feature type="compositionally biased region" description="Low complexity" evidence="2">
    <location>
        <begin position="329"/>
        <end position="338"/>
    </location>
</feature>
<organism evidence="4 5">
    <name type="scientific">Remersonia thermophila</name>
    <dbReference type="NCBI Taxonomy" id="72144"/>
    <lineage>
        <taxon>Eukaryota</taxon>
        <taxon>Fungi</taxon>
        <taxon>Dikarya</taxon>
        <taxon>Ascomycota</taxon>
        <taxon>Pezizomycotina</taxon>
        <taxon>Sordariomycetes</taxon>
        <taxon>Sordariomycetidae</taxon>
        <taxon>Sordariales</taxon>
        <taxon>Sordariales incertae sedis</taxon>
        <taxon>Remersonia</taxon>
    </lineage>
</organism>
<evidence type="ECO:0000256" key="1">
    <source>
        <dbReference type="ARBA" id="ARBA00023054"/>
    </source>
</evidence>
<feature type="domain" description="Bud22" evidence="3">
    <location>
        <begin position="287"/>
        <end position="562"/>
    </location>
</feature>
<accession>A0ABR4D6T1</accession>